<accession>A0A161YXC1</accession>
<dbReference type="EMBL" id="CP017703">
    <property type="protein sequence ID" value="ASS88929.1"/>
    <property type="molecule type" value="Genomic_DNA"/>
</dbReference>
<dbReference type="GO" id="GO:0009401">
    <property type="term" value="P:phosphoenolpyruvate-dependent sugar phosphotransferase system"/>
    <property type="evidence" value="ECO:0007669"/>
    <property type="project" value="InterPro"/>
</dbReference>
<dbReference type="KEGG" id="apak:AP3564_00465"/>
<dbReference type="AlphaFoldDB" id="A0A161YXC1"/>
<dbReference type="PROSITE" id="PS51107">
    <property type="entry name" value="PTS_EIIC_TYPE_5"/>
    <property type="match status" value="1"/>
</dbReference>
<gene>
    <name evidence="1" type="primary">srlA</name>
    <name evidence="1" type="ORF">AP3564_00465</name>
</gene>
<accession>A0A223E154</accession>
<evidence type="ECO:0000313" key="2">
    <source>
        <dbReference type="Proteomes" id="UP000214606"/>
    </source>
</evidence>
<proteinExistence type="predicted"/>
<dbReference type="Pfam" id="PF03608">
    <property type="entry name" value="EII-GUT"/>
    <property type="match status" value="1"/>
</dbReference>
<dbReference type="Proteomes" id="UP000214606">
    <property type="component" value="Chromosome"/>
</dbReference>
<organism evidence="1 2">
    <name type="scientific">Aeribacillus pallidus</name>
    <dbReference type="NCBI Taxonomy" id="33936"/>
    <lineage>
        <taxon>Bacteria</taxon>
        <taxon>Bacillati</taxon>
        <taxon>Bacillota</taxon>
        <taxon>Bacilli</taxon>
        <taxon>Bacillales</taxon>
        <taxon>Bacillaceae</taxon>
        <taxon>Aeribacillus</taxon>
    </lineage>
</organism>
<protein>
    <submittedName>
        <fullName evidence="1">PTS glucitol/sorbitol transporter subunit IIC</fullName>
    </submittedName>
</protein>
<dbReference type="PIRSF" id="PIRSF038321">
    <property type="entry name" value="PTS_glc_srb_IIC"/>
    <property type="match status" value="1"/>
</dbReference>
<name>A0A161YXC1_9BACI</name>
<dbReference type="NCBIfam" id="TIGR00821">
    <property type="entry name" value="EII-GUT"/>
    <property type="match status" value="1"/>
</dbReference>
<dbReference type="GO" id="GO:0016020">
    <property type="term" value="C:membrane"/>
    <property type="evidence" value="ECO:0007669"/>
    <property type="project" value="InterPro"/>
</dbReference>
<dbReference type="PANTHER" id="PTHR40399">
    <property type="entry name" value="PTS SYSTEM GLUCITOL/SORBITOL-SPECIFIC EIIC COMPONENT"/>
    <property type="match status" value="1"/>
</dbReference>
<dbReference type="PANTHER" id="PTHR40399:SF1">
    <property type="entry name" value="PTS SYSTEM GLUCITOL_SORBITOL-SPECIFIC EIIC COMPONENT"/>
    <property type="match status" value="1"/>
</dbReference>
<dbReference type="RefSeq" id="WP_066251165.1">
    <property type="nucleotide sequence ID" value="NZ_CP017703.1"/>
</dbReference>
<reference evidence="1 2" key="1">
    <citation type="submission" date="2016-10" db="EMBL/GenBank/DDBJ databases">
        <title>The whole genome sequencing and assembly of Aeribacillus pallidus KCTC3564 strain.</title>
        <authorList>
            <person name="Lee Y.-J."/>
            <person name="Park M.-K."/>
            <person name="Yi H."/>
            <person name="Bahn Y.-S."/>
            <person name="Kim J.F."/>
            <person name="Lee D.-W."/>
        </authorList>
    </citation>
    <scope>NUCLEOTIDE SEQUENCE [LARGE SCALE GENOMIC DNA]</scope>
    <source>
        <strain evidence="1 2">KCTC3564</strain>
    </source>
</reference>
<dbReference type="InterPro" id="IPR004699">
    <property type="entry name" value="PTS_IID_sorb"/>
</dbReference>
<sequence>MDIIVTIAEGFMNLFKTGAETFISWMQSIVPLVLLLMVCMNTFIQLIGEKRVNKLAMASSKNPLLRYLVLPLVGSFMLGNPMALSLGRFLPERYKPSYFASGAYFCHTSNGLFPHINPGELFIWLGIAAGIEKLGLSTAELAVRYFLVGLVMNFFAGWITDFTTRIVEKQQNIKLKTEVTLHHR</sequence>
<evidence type="ECO:0000313" key="1">
    <source>
        <dbReference type="EMBL" id="ASS88929.1"/>
    </source>
</evidence>
<dbReference type="GeneID" id="301127698"/>